<protein>
    <recommendedName>
        <fullName evidence="3">PsbP C-terminal domain-containing protein</fullName>
    </recommendedName>
</protein>
<dbReference type="eggNOG" id="ENOG503416E">
    <property type="taxonomic scope" value="Bacteria"/>
</dbReference>
<dbReference type="GeneID" id="98069946"/>
<name>H1DJ27_9BACT</name>
<evidence type="ECO:0000313" key="1">
    <source>
        <dbReference type="EMBL" id="EHP46789.1"/>
    </source>
</evidence>
<comment type="caution">
    <text evidence="1">The sequence shown here is derived from an EMBL/GenBank/DDBJ whole genome shotgun (WGS) entry which is preliminary data.</text>
</comment>
<dbReference type="Proteomes" id="UP000004892">
    <property type="component" value="Unassembled WGS sequence"/>
</dbReference>
<gene>
    <name evidence="1" type="ORF">HMPREF9449_02406</name>
</gene>
<accession>H1DJ27</accession>
<dbReference type="PATRIC" id="fig|742817.3.peg.2574"/>
<organism evidence="1 2">
    <name type="scientific">Odoribacter laneus YIT 12061</name>
    <dbReference type="NCBI Taxonomy" id="742817"/>
    <lineage>
        <taxon>Bacteria</taxon>
        <taxon>Pseudomonadati</taxon>
        <taxon>Bacteroidota</taxon>
        <taxon>Bacteroidia</taxon>
        <taxon>Bacteroidales</taxon>
        <taxon>Odoribacteraceae</taxon>
        <taxon>Odoribacter</taxon>
    </lineage>
</organism>
<dbReference type="STRING" id="742817.HMPREF9449_02406"/>
<sequence>MLVLKLLLSLLTLLPTDARWQRIETDQHISFLFPNNVQKLQRKTNGIPSYIYQTKDLTCVFGVVCSDFSNQKISFSDPNHALAIYEQLKKGSVDMETAILKNEQTVPYENMLIKEIEYSIIKDKYEMTYFKRFIFRNNKVYQVTIGAKTRHFDILKEEREIFFNSFLFTD</sequence>
<dbReference type="HOGENOM" id="CLU_1569128_0_0_10"/>
<dbReference type="EMBL" id="ADMC01000025">
    <property type="protein sequence ID" value="EHP46789.1"/>
    <property type="molecule type" value="Genomic_DNA"/>
</dbReference>
<dbReference type="RefSeq" id="WP_009137552.1">
    <property type="nucleotide sequence ID" value="NZ_JH594596.1"/>
</dbReference>
<evidence type="ECO:0008006" key="3">
    <source>
        <dbReference type="Google" id="ProtNLM"/>
    </source>
</evidence>
<evidence type="ECO:0000313" key="2">
    <source>
        <dbReference type="Proteomes" id="UP000004892"/>
    </source>
</evidence>
<proteinExistence type="predicted"/>
<dbReference type="AlphaFoldDB" id="H1DJ27"/>
<reference evidence="1 2" key="1">
    <citation type="submission" date="2012-01" db="EMBL/GenBank/DDBJ databases">
        <title>The Genome Sequence of Odoribacter laneus YIT 12061.</title>
        <authorList>
            <consortium name="The Broad Institute Genome Sequencing Platform"/>
            <person name="Earl A."/>
            <person name="Ward D."/>
            <person name="Feldgarden M."/>
            <person name="Gevers D."/>
            <person name="Morotomi M."/>
            <person name="Young S.K."/>
            <person name="Zeng Q."/>
            <person name="Gargeya S."/>
            <person name="Fitzgerald M."/>
            <person name="Haas B."/>
            <person name="Abouelleil A."/>
            <person name="Alvarado L."/>
            <person name="Arachchi H.M."/>
            <person name="Berlin A."/>
            <person name="Chapman S.B."/>
            <person name="Gearin G."/>
            <person name="Goldberg J."/>
            <person name="Griggs A."/>
            <person name="Gujja S."/>
            <person name="Hansen M."/>
            <person name="Heiman D."/>
            <person name="Howarth C."/>
            <person name="Larimer J."/>
            <person name="Lui A."/>
            <person name="MacDonald P.J.P."/>
            <person name="McCowen C."/>
            <person name="Montmayeur A."/>
            <person name="Murphy C."/>
            <person name="Neiman D."/>
            <person name="Pearson M."/>
            <person name="Priest M."/>
            <person name="Roberts A."/>
            <person name="Saif S."/>
            <person name="Shea T."/>
            <person name="Sisk P."/>
            <person name="Stolte C."/>
            <person name="Sykes S."/>
            <person name="Wortman J."/>
            <person name="Nusbaum C."/>
            <person name="Birren B."/>
        </authorList>
    </citation>
    <scope>NUCLEOTIDE SEQUENCE [LARGE SCALE GENOMIC DNA]</scope>
    <source>
        <strain evidence="1 2">YIT 12061</strain>
    </source>
</reference>
<keyword evidence="2" id="KW-1185">Reference proteome</keyword>